<evidence type="ECO:0000256" key="1">
    <source>
        <dbReference type="SAM" id="MobiDB-lite"/>
    </source>
</evidence>
<protein>
    <recommendedName>
        <fullName evidence="6">Mid2 domain-containing protein</fullName>
    </recommendedName>
</protein>
<keyword evidence="2" id="KW-0472">Membrane</keyword>
<feature type="compositionally biased region" description="Low complexity" evidence="1">
    <location>
        <begin position="498"/>
        <end position="513"/>
    </location>
</feature>
<keyword evidence="3" id="KW-0732">Signal</keyword>
<dbReference type="Proteomes" id="UP000247810">
    <property type="component" value="Unassembled WGS sequence"/>
</dbReference>
<feature type="signal peptide" evidence="3">
    <location>
        <begin position="1"/>
        <end position="19"/>
    </location>
</feature>
<evidence type="ECO:0008006" key="6">
    <source>
        <dbReference type="Google" id="ProtNLM"/>
    </source>
</evidence>
<feature type="transmembrane region" description="Helical" evidence="2">
    <location>
        <begin position="535"/>
        <end position="559"/>
    </location>
</feature>
<organism evidence="4 5">
    <name type="scientific">Aspergillus ellipticus CBS 707.79</name>
    <dbReference type="NCBI Taxonomy" id="1448320"/>
    <lineage>
        <taxon>Eukaryota</taxon>
        <taxon>Fungi</taxon>
        <taxon>Dikarya</taxon>
        <taxon>Ascomycota</taxon>
        <taxon>Pezizomycotina</taxon>
        <taxon>Eurotiomycetes</taxon>
        <taxon>Eurotiomycetidae</taxon>
        <taxon>Eurotiales</taxon>
        <taxon>Aspergillaceae</taxon>
        <taxon>Aspergillus</taxon>
        <taxon>Aspergillus subgen. Circumdati</taxon>
    </lineage>
</organism>
<dbReference type="AlphaFoldDB" id="A0A319DYN0"/>
<proteinExistence type="predicted"/>
<evidence type="ECO:0000313" key="4">
    <source>
        <dbReference type="EMBL" id="PYH93328.1"/>
    </source>
</evidence>
<evidence type="ECO:0000256" key="2">
    <source>
        <dbReference type="SAM" id="Phobius"/>
    </source>
</evidence>
<feature type="chain" id="PRO_5016396285" description="Mid2 domain-containing protein" evidence="3">
    <location>
        <begin position="20"/>
        <end position="594"/>
    </location>
</feature>
<evidence type="ECO:0000256" key="3">
    <source>
        <dbReference type="SAM" id="SignalP"/>
    </source>
</evidence>
<dbReference type="VEuPathDB" id="FungiDB:BO71DRAFT_399804"/>
<dbReference type="STRING" id="1448320.A0A319DYN0"/>
<dbReference type="EMBL" id="KZ825895">
    <property type="protein sequence ID" value="PYH93328.1"/>
    <property type="molecule type" value="Genomic_DNA"/>
</dbReference>
<dbReference type="OrthoDB" id="4733706at2759"/>
<keyword evidence="5" id="KW-1185">Reference proteome</keyword>
<keyword evidence="2" id="KW-1133">Transmembrane helix</keyword>
<reference evidence="4 5" key="1">
    <citation type="submission" date="2018-02" db="EMBL/GenBank/DDBJ databases">
        <title>The genomes of Aspergillus section Nigri reveals drivers in fungal speciation.</title>
        <authorList>
            <consortium name="DOE Joint Genome Institute"/>
            <person name="Vesth T.C."/>
            <person name="Nybo J."/>
            <person name="Theobald S."/>
            <person name="Brandl J."/>
            <person name="Frisvad J.C."/>
            <person name="Nielsen K.F."/>
            <person name="Lyhne E.K."/>
            <person name="Kogle M.E."/>
            <person name="Kuo A."/>
            <person name="Riley R."/>
            <person name="Clum A."/>
            <person name="Nolan M."/>
            <person name="Lipzen A."/>
            <person name="Salamov A."/>
            <person name="Henrissat B."/>
            <person name="Wiebenga A."/>
            <person name="De vries R.P."/>
            <person name="Grigoriev I.V."/>
            <person name="Mortensen U.H."/>
            <person name="Andersen M.R."/>
            <person name="Baker S.E."/>
        </authorList>
    </citation>
    <scope>NUCLEOTIDE SEQUENCE [LARGE SCALE GENOMIC DNA]</scope>
    <source>
        <strain evidence="4 5">CBS 707.79</strain>
    </source>
</reference>
<feature type="region of interest" description="Disordered" evidence="1">
    <location>
        <begin position="494"/>
        <end position="529"/>
    </location>
</feature>
<evidence type="ECO:0000313" key="5">
    <source>
        <dbReference type="Proteomes" id="UP000247810"/>
    </source>
</evidence>
<name>A0A319DYN0_9EURO</name>
<gene>
    <name evidence="4" type="ORF">BO71DRAFT_399804</name>
</gene>
<feature type="region of interest" description="Disordered" evidence="1">
    <location>
        <begin position="572"/>
        <end position="594"/>
    </location>
</feature>
<accession>A0A319DYN0</accession>
<sequence length="594" mass="62279">MIFCIYALVLLPLFPLIQGFSAEYTPLRTYQDADRGTTLAVKRALLAARGTTYSTNSTALTKSWNDATLFSIGASSSNTSGDGTLDLDTGLAVICKTCYINGSVSGFLTVNDDFNMTQAVESIKDEVVNVTEAVVDQLESFAIQAADAIIQSIDHFEMVNIPAWPTLDVDFDLDEITRFPDVQARFKFDNLELYLELDIELSAGATYTLDLFTSETIVGFSVPGLDAGAVFKVSLVLIAEAEIDISSGIHIQLDDGLALELELFNKNVSGITLPGGRVEFLPITIEGQGSLQALLQIEASVGFDISSTESISVLENAKFSAGIGAQVFTYVADALLQVNGSTSPDASCALEAVAEYTLAVGAAAGATVAVDTYQWGPSPNTTVPIFYTTIASLCAGTKTASSSSTITSAATLEKRDNSLVPTTVSTSTRYTVVGCASSGLINCPVNLQNTTSVSTEMTTVLTVASGVDATYPANTFTSLTSAIPFGKDVRTLSATSGTPVSYTPPSRTSSPTGTGSGGSGGKSSDKGHHSNQDGLIIGLSVGLGVPAVIALAAAFWWFVYKRPQYSLVPQPETPGFSPRLDNSPKIPQVTEVGA</sequence>
<keyword evidence="2" id="KW-0812">Transmembrane</keyword>